<sequence length="316" mass="34371">METGLRPLAVSALAALVLTGCVGLEPGSDVEPGTDPEDQQSGPSETGAGEGGGDSGPDQSETDPAELTYEELDADQIEYLLLDEDDWPYALDSFEQEEGDPFLSEYYAEWAEYWIPLDGIDYTSEAQDCFDGIAALEEIESDGGENVFVGGLRDNPNVSYGEDVIMTGASSFGEEQDTAAVWEEVHRACDGVEIEEDGDVVSLSAIEQGSWNGVHMAVQAGSFFEQDLYFDDIFLATLDRGENIVYAVGMDVPSGTFTDVLRAQERRLDEGLPEDLDDGREDDDGADDGADEDEADQDRDDQDRNDQDEDDDEDEA</sequence>
<feature type="region of interest" description="Disordered" evidence="1">
    <location>
        <begin position="268"/>
        <end position="316"/>
    </location>
</feature>
<protein>
    <recommendedName>
        <fullName evidence="4">Lipoprotein</fullName>
    </recommendedName>
</protein>
<accession>A0ABS4T505</accession>
<dbReference type="PROSITE" id="PS51257">
    <property type="entry name" value="PROKAR_LIPOPROTEIN"/>
    <property type="match status" value="1"/>
</dbReference>
<comment type="caution">
    <text evidence="2">The sequence shown here is derived from an EMBL/GenBank/DDBJ whole genome shotgun (WGS) entry which is preliminary data.</text>
</comment>
<feature type="region of interest" description="Disordered" evidence="1">
    <location>
        <begin position="23"/>
        <end position="64"/>
    </location>
</feature>
<organism evidence="2 3">
    <name type="scientific">Nesterenkonia lacusekhoensis</name>
    <dbReference type="NCBI Taxonomy" id="150832"/>
    <lineage>
        <taxon>Bacteria</taxon>
        <taxon>Bacillati</taxon>
        <taxon>Actinomycetota</taxon>
        <taxon>Actinomycetes</taxon>
        <taxon>Micrococcales</taxon>
        <taxon>Micrococcaceae</taxon>
        <taxon>Nesterenkonia</taxon>
    </lineage>
</organism>
<evidence type="ECO:0000256" key="1">
    <source>
        <dbReference type="SAM" id="MobiDB-lite"/>
    </source>
</evidence>
<evidence type="ECO:0000313" key="3">
    <source>
        <dbReference type="Proteomes" id="UP001519331"/>
    </source>
</evidence>
<name>A0ABS4T505_9MICC</name>
<keyword evidence="3" id="KW-1185">Reference proteome</keyword>
<evidence type="ECO:0008006" key="4">
    <source>
        <dbReference type="Google" id="ProtNLM"/>
    </source>
</evidence>
<gene>
    <name evidence="2" type="ORF">JOF45_001987</name>
</gene>
<dbReference type="RefSeq" id="WP_210049477.1">
    <property type="nucleotide sequence ID" value="NZ_JAGINX010000001.1"/>
</dbReference>
<feature type="compositionally biased region" description="Acidic residues" evidence="1">
    <location>
        <begin position="306"/>
        <end position="316"/>
    </location>
</feature>
<dbReference type="EMBL" id="JAGINX010000001">
    <property type="protein sequence ID" value="MBP2318968.1"/>
    <property type="molecule type" value="Genomic_DNA"/>
</dbReference>
<reference evidence="2 3" key="1">
    <citation type="submission" date="2021-03" db="EMBL/GenBank/DDBJ databases">
        <title>Sequencing the genomes of 1000 actinobacteria strains.</title>
        <authorList>
            <person name="Klenk H.-P."/>
        </authorList>
    </citation>
    <scope>NUCLEOTIDE SEQUENCE [LARGE SCALE GENOMIC DNA]</scope>
    <source>
        <strain evidence="2 3">DSM 12544</strain>
    </source>
</reference>
<feature type="compositionally biased region" description="Acidic residues" evidence="1">
    <location>
        <begin position="271"/>
        <end position="300"/>
    </location>
</feature>
<proteinExistence type="predicted"/>
<dbReference type="Proteomes" id="UP001519331">
    <property type="component" value="Unassembled WGS sequence"/>
</dbReference>
<evidence type="ECO:0000313" key="2">
    <source>
        <dbReference type="EMBL" id="MBP2318968.1"/>
    </source>
</evidence>